<keyword evidence="5" id="KW-1185">Reference proteome</keyword>
<gene>
    <name evidence="4" type="ordered locus">VIT_17s0053g00190</name>
</gene>
<dbReference type="PANTHER" id="PTHR11782:SF83">
    <property type="entry name" value="GUANOSINE-DIPHOSPHATASE"/>
    <property type="match status" value="1"/>
</dbReference>
<evidence type="ECO:0000313" key="4">
    <source>
        <dbReference type="EMBL" id="CCB58783.1"/>
    </source>
</evidence>
<proteinExistence type="inferred from homology"/>
<dbReference type="Proteomes" id="UP000009183">
    <property type="component" value="Chromosome 17"/>
</dbReference>
<reference evidence="5" key="1">
    <citation type="journal article" date="2007" name="Nature">
        <title>The grapevine genome sequence suggests ancestral hexaploidization in major angiosperm phyla.</title>
        <authorList>
            <consortium name="The French-Italian Public Consortium for Grapevine Genome Characterization."/>
            <person name="Jaillon O."/>
            <person name="Aury J.-M."/>
            <person name="Noel B."/>
            <person name="Policriti A."/>
            <person name="Clepet C."/>
            <person name="Casagrande A."/>
            <person name="Choisne N."/>
            <person name="Aubourg S."/>
            <person name="Vitulo N."/>
            <person name="Jubin C."/>
            <person name="Vezzi A."/>
            <person name="Legeai F."/>
            <person name="Hugueney P."/>
            <person name="Dasilva C."/>
            <person name="Horner D."/>
            <person name="Mica E."/>
            <person name="Jublot D."/>
            <person name="Poulain J."/>
            <person name="Bruyere C."/>
            <person name="Billault A."/>
            <person name="Segurens B."/>
            <person name="Gouyvenoux M."/>
            <person name="Ugarte E."/>
            <person name="Cattonaro F."/>
            <person name="Anthouard V."/>
            <person name="Vico V."/>
            <person name="Del Fabbro C."/>
            <person name="Alaux M."/>
            <person name="Di Gaspero G."/>
            <person name="Dumas V."/>
            <person name="Felice N."/>
            <person name="Paillard S."/>
            <person name="Juman I."/>
            <person name="Moroldo M."/>
            <person name="Scalabrin S."/>
            <person name="Canaguier A."/>
            <person name="Le Clainche I."/>
            <person name="Malacrida G."/>
            <person name="Durand E."/>
            <person name="Pesole G."/>
            <person name="Laucou V."/>
            <person name="Chatelet P."/>
            <person name="Merdinoglu D."/>
            <person name="Delledonne M."/>
            <person name="Pezzotti M."/>
            <person name="Lecharny A."/>
            <person name="Scarpelli C."/>
            <person name="Artiguenave F."/>
            <person name="Pe M.E."/>
            <person name="Valle G."/>
            <person name="Morgante M."/>
            <person name="Caboche M."/>
            <person name="Adam-Blondon A.-F."/>
            <person name="Weissenbach J."/>
            <person name="Quetier F."/>
            <person name="Wincker P."/>
        </authorList>
    </citation>
    <scope>NUCLEOTIDE SEQUENCE [LARGE SCALE GENOMIC DNA]</scope>
    <source>
        <strain evidence="5">cv. Pinot noir / PN40024</strain>
    </source>
</reference>
<dbReference type="HOGENOM" id="CLU_2175683_0_0_1"/>
<dbReference type="OrthoDB" id="6372431at2759"/>
<dbReference type="InParanoid" id="F6HVS0"/>
<evidence type="ECO:0000256" key="2">
    <source>
        <dbReference type="ARBA" id="ARBA00022801"/>
    </source>
</evidence>
<evidence type="ECO:0000313" key="5">
    <source>
        <dbReference type="Proteomes" id="UP000009183"/>
    </source>
</evidence>
<organism evidence="4 5">
    <name type="scientific">Vitis vinifera</name>
    <name type="common">Grape</name>
    <dbReference type="NCBI Taxonomy" id="29760"/>
    <lineage>
        <taxon>Eukaryota</taxon>
        <taxon>Viridiplantae</taxon>
        <taxon>Streptophyta</taxon>
        <taxon>Embryophyta</taxon>
        <taxon>Tracheophyta</taxon>
        <taxon>Spermatophyta</taxon>
        <taxon>Magnoliopsida</taxon>
        <taxon>eudicotyledons</taxon>
        <taxon>Gunneridae</taxon>
        <taxon>Pentapetalae</taxon>
        <taxon>rosids</taxon>
        <taxon>Vitales</taxon>
        <taxon>Vitaceae</taxon>
        <taxon>Viteae</taxon>
        <taxon>Vitis</taxon>
    </lineage>
</organism>
<dbReference type="InterPro" id="IPR000407">
    <property type="entry name" value="GDA1_CD39_NTPase"/>
</dbReference>
<name>F6HVS0_VITVI</name>
<accession>F6HVS0</accession>
<evidence type="ECO:0000256" key="3">
    <source>
        <dbReference type="PIRSR" id="PIRSR600407-1"/>
    </source>
</evidence>
<dbReference type="Pfam" id="PF01150">
    <property type="entry name" value="GDA1_CD39"/>
    <property type="match status" value="1"/>
</dbReference>
<dbReference type="PaxDb" id="29760-VIT_17s0053g00190.t01"/>
<dbReference type="Gene3D" id="3.30.420.40">
    <property type="match status" value="1"/>
</dbReference>
<evidence type="ECO:0000256" key="1">
    <source>
        <dbReference type="ARBA" id="ARBA00009283"/>
    </source>
</evidence>
<sequence length="110" mass="11916">MRAKNGGTSKRRTIMTSSLMNLKPRGCSLLSRSMATTTTSRSDKAENVVPVDLHRKTPVKVGATAGLRALGIDASNRILQAVKNFLKVKSTLKSKPEWVTVLDGMQEGAF</sequence>
<dbReference type="AlphaFoldDB" id="F6HVS0"/>
<feature type="active site" description="Proton acceptor" evidence="3">
    <location>
        <position position="107"/>
    </location>
</feature>
<dbReference type="eggNOG" id="KOG1385">
    <property type="taxonomic scope" value="Eukaryota"/>
</dbReference>
<dbReference type="EMBL" id="FN596258">
    <property type="protein sequence ID" value="CCB58783.1"/>
    <property type="molecule type" value="Genomic_DNA"/>
</dbReference>
<protein>
    <submittedName>
        <fullName evidence="4">Uncharacterized protein</fullName>
    </submittedName>
</protein>
<keyword evidence="2" id="KW-0378">Hydrolase</keyword>
<dbReference type="PANTHER" id="PTHR11782">
    <property type="entry name" value="ADENOSINE/GUANOSINE DIPHOSPHATASE"/>
    <property type="match status" value="1"/>
</dbReference>
<dbReference type="GO" id="GO:0016787">
    <property type="term" value="F:hydrolase activity"/>
    <property type="evidence" value="ECO:0007669"/>
    <property type="project" value="UniProtKB-KW"/>
</dbReference>
<comment type="similarity">
    <text evidence="1">Belongs to the GDA1/CD39 NTPase family.</text>
</comment>